<sequence length="76" mass="8294">MGNINTRTIVIFILNLLISTCVLPWMGVEAMEDQQGRALISSRKLLQHECLHIGPCVNGQCPPSYACGAGNLCYCL</sequence>
<accession>A0AAD4JEG6</accession>
<keyword evidence="3" id="KW-1185">Reference proteome</keyword>
<gene>
    <name evidence="2" type="ORF">C2S53_012781</name>
</gene>
<comment type="caution">
    <text evidence="2">The sequence shown here is derived from an EMBL/GenBank/DDBJ whole genome shotgun (WGS) entry which is preliminary data.</text>
</comment>
<reference evidence="2 3" key="1">
    <citation type="journal article" date="2021" name="Nat. Commun.">
        <title>Incipient diploidization of the medicinal plant Perilla within 10,000 years.</title>
        <authorList>
            <person name="Zhang Y."/>
            <person name="Shen Q."/>
            <person name="Leng L."/>
            <person name="Zhang D."/>
            <person name="Chen S."/>
            <person name="Shi Y."/>
            <person name="Ning Z."/>
            <person name="Chen S."/>
        </authorList>
    </citation>
    <scope>NUCLEOTIDE SEQUENCE [LARGE SCALE GENOMIC DNA]</scope>
    <source>
        <strain evidence="3">cv. PC099</strain>
    </source>
</reference>
<evidence type="ECO:0000256" key="1">
    <source>
        <dbReference type="SAM" id="Phobius"/>
    </source>
</evidence>
<proteinExistence type="predicted"/>
<dbReference type="Proteomes" id="UP001190926">
    <property type="component" value="Unassembled WGS sequence"/>
</dbReference>
<dbReference type="AlphaFoldDB" id="A0AAD4JEG6"/>
<keyword evidence="1" id="KW-0812">Transmembrane</keyword>
<evidence type="ECO:0000313" key="3">
    <source>
        <dbReference type="Proteomes" id="UP001190926"/>
    </source>
</evidence>
<feature type="transmembrane region" description="Helical" evidence="1">
    <location>
        <begin position="6"/>
        <end position="28"/>
    </location>
</feature>
<protein>
    <submittedName>
        <fullName evidence="2">Uncharacterized protein</fullName>
    </submittedName>
</protein>
<keyword evidence="1" id="KW-0472">Membrane</keyword>
<keyword evidence="1" id="KW-1133">Transmembrane helix</keyword>
<evidence type="ECO:0000313" key="2">
    <source>
        <dbReference type="EMBL" id="KAH6831906.1"/>
    </source>
</evidence>
<name>A0AAD4JEG6_PERFH</name>
<organism evidence="2 3">
    <name type="scientific">Perilla frutescens var. hirtella</name>
    <name type="common">Perilla citriodora</name>
    <name type="synonym">Perilla setoyensis</name>
    <dbReference type="NCBI Taxonomy" id="608512"/>
    <lineage>
        <taxon>Eukaryota</taxon>
        <taxon>Viridiplantae</taxon>
        <taxon>Streptophyta</taxon>
        <taxon>Embryophyta</taxon>
        <taxon>Tracheophyta</taxon>
        <taxon>Spermatophyta</taxon>
        <taxon>Magnoliopsida</taxon>
        <taxon>eudicotyledons</taxon>
        <taxon>Gunneridae</taxon>
        <taxon>Pentapetalae</taxon>
        <taxon>asterids</taxon>
        <taxon>lamiids</taxon>
        <taxon>Lamiales</taxon>
        <taxon>Lamiaceae</taxon>
        <taxon>Nepetoideae</taxon>
        <taxon>Elsholtzieae</taxon>
        <taxon>Perilla</taxon>
    </lineage>
</organism>
<dbReference type="EMBL" id="SDAM02000081">
    <property type="protein sequence ID" value="KAH6831906.1"/>
    <property type="molecule type" value="Genomic_DNA"/>
</dbReference>